<feature type="transmembrane region" description="Helical" evidence="5">
    <location>
        <begin position="20"/>
        <end position="38"/>
    </location>
</feature>
<dbReference type="GO" id="GO:0005886">
    <property type="term" value="C:plasma membrane"/>
    <property type="evidence" value="ECO:0007669"/>
    <property type="project" value="InterPro"/>
</dbReference>
<keyword evidence="8" id="KW-1185">Reference proteome</keyword>
<evidence type="ECO:0000313" key="7">
    <source>
        <dbReference type="EMBL" id="MBB3808455.1"/>
    </source>
</evidence>
<reference evidence="7 8" key="1">
    <citation type="submission" date="2020-08" db="EMBL/GenBank/DDBJ databases">
        <title>Genomic Encyclopedia of Type Strains, Phase IV (KMG-IV): sequencing the most valuable type-strain genomes for metagenomic binning, comparative biology and taxonomic classification.</title>
        <authorList>
            <person name="Goeker M."/>
        </authorList>
    </citation>
    <scope>NUCLEOTIDE SEQUENCE [LARGE SCALE GENOMIC DNA]</scope>
    <source>
        <strain evidence="7 8">DSM 28760</strain>
    </source>
</reference>
<dbReference type="Proteomes" id="UP000537592">
    <property type="component" value="Unassembled WGS sequence"/>
</dbReference>
<organism evidence="7 8">
    <name type="scientific">Pseudochelatococcus contaminans</name>
    <dbReference type="NCBI Taxonomy" id="1538103"/>
    <lineage>
        <taxon>Bacteria</taxon>
        <taxon>Pseudomonadati</taxon>
        <taxon>Pseudomonadota</taxon>
        <taxon>Alphaproteobacteria</taxon>
        <taxon>Hyphomicrobiales</taxon>
        <taxon>Chelatococcaceae</taxon>
        <taxon>Pseudochelatococcus</taxon>
    </lineage>
</organism>
<evidence type="ECO:0000256" key="1">
    <source>
        <dbReference type="ARBA" id="ARBA00004167"/>
    </source>
</evidence>
<evidence type="ECO:0000256" key="2">
    <source>
        <dbReference type="ARBA" id="ARBA00022692"/>
    </source>
</evidence>
<accession>A0A7W5Z237</accession>
<proteinExistence type="predicted"/>
<dbReference type="InterPro" id="IPR007452">
    <property type="entry name" value="TamB_C"/>
</dbReference>
<keyword evidence="3 5" id="KW-1133">Transmembrane helix</keyword>
<evidence type="ECO:0000313" key="8">
    <source>
        <dbReference type="Proteomes" id="UP000537592"/>
    </source>
</evidence>
<gene>
    <name evidence="7" type="ORF">FHS81_000509</name>
</gene>
<comment type="subcellular location">
    <subcellularLocation>
        <location evidence="1">Membrane</location>
        <topology evidence="1">Single-pass membrane protein</topology>
    </subcellularLocation>
</comment>
<evidence type="ECO:0000256" key="4">
    <source>
        <dbReference type="ARBA" id="ARBA00023136"/>
    </source>
</evidence>
<keyword evidence="2 5" id="KW-0812">Transmembrane</keyword>
<dbReference type="RefSeq" id="WP_183750447.1">
    <property type="nucleotide sequence ID" value="NZ_JACICC010000001.1"/>
</dbReference>
<sequence>MIGRNGYRRRRGRIGIGGMLLRVLAVIVVVLAGGFLFLTRTDTGRATLVGIVESVANSPDLTLAIGRLEGAVPFDMTMRDVRVGDAQGVWLDVDRARLAWRPLSLFGGVLDIEVVEADKVNVARAPVSAAKTEPEEASSGGGLPQLPFGITLERLAVGEVALGEALFGQAASLSVAGAAQLVDYRQGLNVDLTVDRIDGQEGRIVSRFGFAPEGDILTLDVTAQEPAGGIVSRLAGVEDLPPLAFAAKGAGPLDDWKGQLVLDLAGKAGANGVITVKRQDAARVLTATVNADIAALLPDTIAPLVAGQSEVAIAARFNDAGPIEVTQARLTSAAAQVEASGRFVPETEDVSATATVNVGAPSAFTALSPVPVSWFGATLRADVGGSLSALTVSATASAAQLAAEGYGADDIRIALDARSNGDVREETTRFDFTLDSNIAGVSTPDPALSQALGDSVALKARGNFEPSLVARFDEAHLALAPLSLRFTGLVDPDEVIGKIALDHANLAALRAFAGPEIAGAAKLDADVDVAFDMSRLTVTLNGVVQDLRTGVPVADNLTGGKVSLSGGVNRTEDGSFGFRDFKVLGAHVSLNADGAATPQRADVHAKLALPELAKLDPRLQGEGAVTLALTGNLENLDGIATVSIPKARAMGRPVEGLKLDINAQNLLGAQTGSLSLGGSVDGKPARGTGRFARGEDGSVQVSDLNIGLGSVSVTGAVAMDAAQLASGRVNIVAGNLADLGPLLLTDLAGRVNLQADLTSEGGGQGARVAGTVEQFAGFGASVRQARINATGRDLLRQPVLDARVEVENVNASGVDIARATVTAQGSGTANDIRLNGVVQGADVNAAARVTLGDATSIVINQARMSRGGQNIDVQPNARIDIAGGDVRVSDLEVRSGQGRLRLSGAAGSRLDLAATIQNFPLAIAELAAPGLGLAGTLSGEANISGAAASPDGRYRLNIAGLSLPAMANAGLQPLAIAASGALGQGRVTTDATIRGQNNLTMRVQGSAPLGDGNLDLSVTGPIDLGIANAMLSASGQVLTGTANVDLRIGGTTAAPSIGGNVRLANGRFEDPVQGLFFDNIQLVVTGNDRELTITTLSARTRNGGAVTGSGRVALDPAAGFPGNISLRAQGAQLVGSEMVNLVANLNIAVSGALAQSPQVSGQVDVQNLQITIPSRFPLSLTPIAVQHVHPPPRVRARLEQEAQAAAQAAASKPFAATLDIAINAPTRVFVRGQGINAELGGMLRIRGDSNSPIIDGGFQMRRGTLSAVGRTLTFSRGEVSFAGGSLDPTLDFVAEAPAGDITARIGVSGYASNPQLSISSSPELPRDEVFARLLFGKPVTRLTTAQTIRLAQAIAQLTGVGGSDGLGGIGRSLGLDSIDVGTDDSGNVDVGVGKRINDNIYLGVKQGANAGSSRVTVDVNITDHIKLQGEAGADGSSSVGVGMEWDY</sequence>
<keyword evidence="4 5" id="KW-0472">Membrane</keyword>
<name>A0A7W5Z237_9HYPH</name>
<evidence type="ECO:0000256" key="5">
    <source>
        <dbReference type="SAM" id="Phobius"/>
    </source>
</evidence>
<feature type="domain" description="Translocation and assembly module TamB C-terminal" evidence="6">
    <location>
        <begin position="1095"/>
        <end position="1447"/>
    </location>
</feature>
<evidence type="ECO:0000259" key="6">
    <source>
        <dbReference type="Pfam" id="PF04357"/>
    </source>
</evidence>
<dbReference type="EMBL" id="JACICC010000001">
    <property type="protein sequence ID" value="MBB3808455.1"/>
    <property type="molecule type" value="Genomic_DNA"/>
</dbReference>
<protein>
    <submittedName>
        <fullName evidence="7">Translocation and assembly module TamB</fullName>
    </submittedName>
</protein>
<dbReference type="GO" id="GO:0009306">
    <property type="term" value="P:protein secretion"/>
    <property type="evidence" value="ECO:0007669"/>
    <property type="project" value="InterPro"/>
</dbReference>
<evidence type="ECO:0000256" key="3">
    <source>
        <dbReference type="ARBA" id="ARBA00022989"/>
    </source>
</evidence>
<dbReference type="GO" id="GO:0097347">
    <property type="term" value="C:TAM protein secretion complex"/>
    <property type="evidence" value="ECO:0007669"/>
    <property type="project" value="TreeGrafter"/>
</dbReference>
<comment type="caution">
    <text evidence="7">The sequence shown here is derived from an EMBL/GenBank/DDBJ whole genome shotgun (WGS) entry which is preliminary data.</text>
</comment>
<dbReference type="PANTHER" id="PTHR36985">
    <property type="entry name" value="TRANSLOCATION AND ASSEMBLY MODULE SUBUNIT TAMB"/>
    <property type="match status" value="1"/>
</dbReference>
<dbReference type="PANTHER" id="PTHR36985:SF1">
    <property type="entry name" value="TRANSLOCATION AND ASSEMBLY MODULE SUBUNIT TAMB"/>
    <property type="match status" value="1"/>
</dbReference>
<dbReference type="Pfam" id="PF04357">
    <property type="entry name" value="TamB"/>
    <property type="match status" value="1"/>
</dbReference>